<gene>
    <name evidence="2" type="ORF">B6C91_03480</name>
    <name evidence="1" type="ORF">B6D08_02925</name>
</gene>
<dbReference type="RefSeq" id="WP_086300694.1">
    <property type="nucleotide sequence ID" value="NZ_MZNE01000010.1"/>
</dbReference>
<keyword evidence="3" id="KW-1185">Reference proteome</keyword>
<protein>
    <submittedName>
        <fullName evidence="1">Uncharacterized protein</fullName>
    </submittedName>
</protein>
<dbReference type="Proteomes" id="UP000194977">
    <property type="component" value="Unassembled WGS sequence"/>
</dbReference>
<dbReference type="AlphaFoldDB" id="A0A242NK90"/>
<reference evidence="3 4" key="1">
    <citation type="submission" date="2017-03" db="EMBL/GenBank/DDBJ databases">
        <title>Comparative genomics of honeybee gut symbionts reveal geographically distinct and subgroup specific antibiotic resistance.</title>
        <authorList>
            <person name="Ludvigsen J."/>
            <person name="Porcellato D."/>
            <person name="Labee-Lund T.M."/>
            <person name="Amdam G.V."/>
            <person name="Rudi K."/>
        </authorList>
    </citation>
    <scope>NUCLEOTIDE SEQUENCE [LARGE SCALE GENOMIC DNA]</scope>
    <source>
        <strain evidence="1 4">A-7-12</strain>
        <strain evidence="2 3">A-9-12</strain>
    </source>
</reference>
<proteinExistence type="predicted"/>
<evidence type="ECO:0000313" key="3">
    <source>
        <dbReference type="Proteomes" id="UP000194800"/>
    </source>
</evidence>
<sequence length="100" mass="11152">MTKNKLKCPYCGGALRVYIEYGLTVVADISTSGKIGEHRILNVNVFDIPDCNGVECISCGTITDDDVAFKILDEIEKENGTCEFNNFFDSCRQFNITEKV</sequence>
<evidence type="ECO:0000313" key="4">
    <source>
        <dbReference type="Proteomes" id="UP000194977"/>
    </source>
</evidence>
<dbReference type="Proteomes" id="UP000194800">
    <property type="component" value="Unassembled WGS sequence"/>
</dbReference>
<dbReference type="EMBL" id="NART01000009">
    <property type="protein sequence ID" value="OTQ11096.1"/>
    <property type="molecule type" value="Genomic_DNA"/>
</dbReference>
<evidence type="ECO:0000313" key="2">
    <source>
        <dbReference type="EMBL" id="OTQ11096.1"/>
    </source>
</evidence>
<comment type="caution">
    <text evidence="1">The sequence shown here is derived from an EMBL/GenBank/DDBJ whole genome shotgun (WGS) entry which is preliminary data.</text>
</comment>
<accession>A0A242NK90</accession>
<evidence type="ECO:0000313" key="1">
    <source>
        <dbReference type="EMBL" id="OTQ00796.1"/>
    </source>
</evidence>
<name>A0A242NK90_9GAMM</name>
<dbReference type="EMBL" id="NARP01000006">
    <property type="protein sequence ID" value="OTQ00796.1"/>
    <property type="molecule type" value="Genomic_DNA"/>
</dbReference>
<organism evidence="1 4">
    <name type="scientific">Gilliamella apicola</name>
    <dbReference type="NCBI Taxonomy" id="1196095"/>
    <lineage>
        <taxon>Bacteria</taxon>
        <taxon>Pseudomonadati</taxon>
        <taxon>Pseudomonadota</taxon>
        <taxon>Gammaproteobacteria</taxon>
        <taxon>Orbales</taxon>
        <taxon>Orbaceae</taxon>
        <taxon>Gilliamella</taxon>
    </lineage>
</organism>